<dbReference type="Gene3D" id="3.40.50.2300">
    <property type="match status" value="2"/>
</dbReference>
<reference evidence="5 6" key="1">
    <citation type="submission" date="2015-12" db="EMBL/GenBank/DDBJ databases">
        <authorList>
            <person name="Shamseldin A."/>
            <person name="Moawad H."/>
            <person name="Abd El-Rahim W.M."/>
            <person name="Sadowsky M.J."/>
        </authorList>
    </citation>
    <scope>NUCLEOTIDE SEQUENCE [LARGE SCALE GENOMIC DNA]</scope>
    <source>
        <strain evidence="5 6">Ar51</strain>
    </source>
</reference>
<organism evidence="5">
    <name type="scientific">Pseudarthrobacter sulfonivorans</name>
    <dbReference type="NCBI Taxonomy" id="121292"/>
    <lineage>
        <taxon>Bacteria</taxon>
        <taxon>Bacillati</taxon>
        <taxon>Actinomycetota</taxon>
        <taxon>Actinomycetes</taxon>
        <taxon>Micrococcales</taxon>
        <taxon>Micrococcaceae</taxon>
        <taxon>Pseudarthrobacter</taxon>
    </lineage>
</organism>
<dbReference type="KEGG" id="psul:AU252_09980"/>
<evidence type="ECO:0000259" key="4">
    <source>
        <dbReference type="PROSITE" id="PS50932"/>
    </source>
</evidence>
<protein>
    <submittedName>
        <fullName evidence="5">LacI family transcriptional regulator</fullName>
    </submittedName>
</protein>
<keyword evidence="2" id="KW-0238">DNA-binding</keyword>
<dbReference type="CDD" id="cd01392">
    <property type="entry name" value="HTH_LacI"/>
    <property type="match status" value="1"/>
</dbReference>
<dbReference type="GO" id="GO:0003700">
    <property type="term" value="F:DNA-binding transcription factor activity"/>
    <property type="evidence" value="ECO:0007669"/>
    <property type="project" value="TreeGrafter"/>
</dbReference>
<sequence length="340" mass="35921">MTQQDALTPRATISDVALLAGVATSTVSRALSNPGRVQGATRKRVELAAAELNYLPNPLAKSLRMGRTGVVALLIPDVTNPFYFDMVRGNQAQLRASGCFQLLCDTDESPEVEMQVLQRLGKTADGAILGATRLSDEQVLEVAGSMPLVIINRTVGQVPSVVIDTSSTMSQAVEHLYSLGHRHIAYISGPATSSSAASRWDAIETAGRRLDVDVTKIGPFTPTEMSGAAAADATLNSGATACIAFNDLVAIGMLRRFSARGICVPTDISVVGCDDIFGADFCNPPLTTMTSPTQQAARIATMMLTDQLQPEGARYARTRATLPTHLTIRGSTGPAQISSE</sequence>
<evidence type="ECO:0000256" key="2">
    <source>
        <dbReference type="ARBA" id="ARBA00023125"/>
    </source>
</evidence>
<name>A0A0U3QX60_9MICC</name>
<dbReference type="GO" id="GO:0000976">
    <property type="term" value="F:transcription cis-regulatory region binding"/>
    <property type="evidence" value="ECO:0007669"/>
    <property type="project" value="TreeGrafter"/>
</dbReference>
<dbReference type="PANTHER" id="PTHR30146">
    <property type="entry name" value="LACI-RELATED TRANSCRIPTIONAL REPRESSOR"/>
    <property type="match status" value="1"/>
</dbReference>
<dbReference type="Gene3D" id="1.10.260.40">
    <property type="entry name" value="lambda repressor-like DNA-binding domains"/>
    <property type="match status" value="1"/>
</dbReference>
<dbReference type="RefSeq" id="WP_058930579.1">
    <property type="nucleotide sequence ID" value="NZ_CP013747.1"/>
</dbReference>
<evidence type="ECO:0000256" key="3">
    <source>
        <dbReference type="ARBA" id="ARBA00023163"/>
    </source>
</evidence>
<dbReference type="PROSITE" id="PS50932">
    <property type="entry name" value="HTH_LACI_2"/>
    <property type="match status" value="1"/>
</dbReference>
<dbReference type="STRING" id="121292.AU252_09980"/>
<dbReference type="InterPro" id="IPR010982">
    <property type="entry name" value="Lambda_DNA-bd_dom_sf"/>
</dbReference>
<dbReference type="Proteomes" id="UP000065151">
    <property type="component" value="Chromosome"/>
</dbReference>
<gene>
    <name evidence="5" type="ORF">AU252_09980</name>
</gene>
<dbReference type="AlphaFoldDB" id="A0A0U3QX60"/>
<dbReference type="InterPro" id="IPR046335">
    <property type="entry name" value="LacI/GalR-like_sensor"/>
</dbReference>
<dbReference type="InterPro" id="IPR000843">
    <property type="entry name" value="HTH_LacI"/>
</dbReference>
<dbReference type="Pfam" id="PF13377">
    <property type="entry name" value="Peripla_BP_3"/>
    <property type="match status" value="1"/>
</dbReference>
<evidence type="ECO:0000313" key="5">
    <source>
        <dbReference type="EMBL" id="ALV41436.1"/>
    </source>
</evidence>
<keyword evidence="1" id="KW-0805">Transcription regulation</keyword>
<dbReference type="EMBL" id="CP013747">
    <property type="protein sequence ID" value="ALV41436.1"/>
    <property type="molecule type" value="Genomic_DNA"/>
</dbReference>
<proteinExistence type="predicted"/>
<dbReference type="PANTHER" id="PTHR30146:SF138">
    <property type="entry name" value="TRANSCRIPTIONAL REGULATORY PROTEIN"/>
    <property type="match status" value="1"/>
</dbReference>
<feature type="domain" description="HTH lacI-type" evidence="4">
    <location>
        <begin position="11"/>
        <end position="65"/>
    </location>
</feature>
<dbReference type="Pfam" id="PF00356">
    <property type="entry name" value="LacI"/>
    <property type="match status" value="1"/>
</dbReference>
<keyword evidence="3" id="KW-0804">Transcription</keyword>
<dbReference type="SMART" id="SM00354">
    <property type="entry name" value="HTH_LACI"/>
    <property type="match status" value="1"/>
</dbReference>
<dbReference type="SUPFAM" id="SSF47413">
    <property type="entry name" value="lambda repressor-like DNA-binding domains"/>
    <property type="match status" value="1"/>
</dbReference>
<evidence type="ECO:0000313" key="6">
    <source>
        <dbReference type="Proteomes" id="UP000065151"/>
    </source>
</evidence>
<accession>A0A0U3QX60</accession>
<dbReference type="InterPro" id="IPR028082">
    <property type="entry name" value="Peripla_BP_I"/>
</dbReference>
<dbReference type="SUPFAM" id="SSF53822">
    <property type="entry name" value="Periplasmic binding protein-like I"/>
    <property type="match status" value="1"/>
</dbReference>
<dbReference type="CDD" id="cd06267">
    <property type="entry name" value="PBP1_LacI_sugar_binding-like"/>
    <property type="match status" value="1"/>
</dbReference>
<evidence type="ECO:0000256" key="1">
    <source>
        <dbReference type="ARBA" id="ARBA00023015"/>
    </source>
</evidence>